<organism evidence="5 6">
    <name type="scientific">Heterobasidion irregulare (strain TC 32-1)</name>
    <dbReference type="NCBI Taxonomy" id="747525"/>
    <lineage>
        <taxon>Eukaryota</taxon>
        <taxon>Fungi</taxon>
        <taxon>Dikarya</taxon>
        <taxon>Basidiomycota</taxon>
        <taxon>Agaricomycotina</taxon>
        <taxon>Agaricomycetes</taxon>
        <taxon>Russulales</taxon>
        <taxon>Bondarzewiaceae</taxon>
        <taxon>Heterobasidion</taxon>
        <taxon>Heterobasidion annosum species complex</taxon>
    </lineage>
</organism>
<keyword evidence="1" id="KW-0808">Transferase</keyword>
<dbReference type="CDD" id="cd23837">
    <property type="entry name" value="UBCc_UBE2O"/>
    <property type="match status" value="1"/>
</dbReference>
<proteinExistence type="predicted"/>
<sequence>MALEDDIRAPTKFYQEDIVQRISSPNQTGIVLRCWHDAEDLPPSHDHGDPLMRPLERGEVGVSFFPSGIRDILPETEFTLVDRMFQPGDLCKRSIDDVRSGVVTSVEVKGRLEHAISGVPVPGWKSMADVESPSDVDAGDYVAYDNWIGQVVELFDEATVDVSNGQLVRLPELSSRLTVGEKGSDIIPLPNSVTNLFGLFSRPSRNTDTVVEVKHSVLAISWLAINQTLPAEEAAGISRPDRFWYGVNLAKLKLVRKRAEQMMRVGDKVILKNTDGLPFTRHGKEGDICGSIEVRVYVVKSTQTTVEVLWQDGSKDVVLSTDLIPYLNPDEYDTWPGDHVIWKSEDEKRAAVVQSVNAVDRTASVRYSDIGNVELVSLLELDPHGTSDWSAATPAPFDGLGVRRGDFVFIHSEGLHNGLEAPRIPRIGEIEPWVREPPIVHGNGTYGGWRKLMGDIGMDIARRREQERLTEGRICRPDDRSFDWFGEVSDLRLDGRVEVTYPSGSRDIFPLERLTKLYDTIEQLEDLWGDDMSTQEELDHDHIHADEEVWHMDEDGNWQSHSSPDGDEGDWEETDEDEPMEVDEDTWAEPTADPDPDDVHARWWADVVANIASNAPLANSDSSTVSQVPSLTVRSSSPDVPKDAVEEKYDADMGEKSGSDDAHIPQRTDAESSPWSRFDVLPQAPHDHAFYSTTPSQPSRSFLARLQKEYRALTSSLPDSIVVRAYEDRSDLLRSLIIGPENTPYEDAPFVIDWMLDSNFPQSPPIAYFLSWTNGNGRVNPNLYEEGKVCLSILGTWAGDKSESWSPARSSLLQALVSIQGLVLVKEPWFCEPAYDKLRGTQEGIVNSRLYNEKAYVLSRGFVRRALEIPLGSLEAEINWFYRKQGRLQKVLEDSRLLIEKSRASPIGEADADVDRDLAVPRLTAGGIITLERILAKLEALQSS</sequence>
<dbReference type="InterPro" id="IPR016135">
    <property type="entry name" value="UBQ-conjugating_enzyme/RWD"/>
</dbReference>
<dbReference type="eggNOG" id="KOG0895">
    <property type="taxonomic scope" value="Eukaryota"/>
</dbReference>
<dbReference type="GO" id="GO:0061631">
    <property type="term" value="F:ubiquitin conjugating enzyme activity"/>
    <property type="evidence" value="ECO:0007669"/>
    <property type="project" value="TreeGrafter"/>
</dbReference>
<gene>
    <name evidence="5" type="primary">ubc3</name>
    <name evidence="5" type="ORF">HETIRDRAFT_166454</name>
</gene>
<feature type="compositionally biased region" description="Acidic residues" evidence="3">
    <location>
        <begin position="565"/>
        <end position="596"/>
    </location>
</feature>
<dbReference type="Gene3D" id="3.10.110.10">
    <property type="entry name" value="Ubiquitin Conjugating Enzyme"/>
    <property type="match status" value="1"/>
</dbReference>
<dbReference type="RefSeq" id="XP_009540898.1">
    <property type="nucleotide sequence ID" value="XM_009542603.1"/>
</dbReference>
<dbReference type="InParanoid" id="W4KNH4"/>
<dbReference type="Proteomes" id="UP000030671">
    <property type="component" value="Unassembled WGS sequence"/>
</dbReference>
<feature type="compositionally biased region" description="Polar residues" evidence="3">
    <location>
        <begin position="617"/>
        <end position="638"/>
    </location>
</feature>
<dbReference type="PANTHER" id="PTHR46116">
    <property type="entry name" value="(E3-INDEPENDENT) E2 UBIQUITIN-CONJUGATING ENZYME"/>
    <property type="match status" value="1"/>
</dbReference>
<evidence type="ECO:0000256" key="1">
    <source>
        <dbReference type="ARBA" id="ARBA00022679"/>
    </source>
</evidence>
<evidence type="ECO:0000313" key="5">
    <source>
        <dbReference type="EMBL" id="ETW86935.1"/>
    </source>
</evidence>
<dbReference type="HOGENOM" id="CLU_005619_0_0_1"/>
<name>W4KNH4_HETIT</name>
<dbReference type="STRING" id="747525.W4KNH4"/>
<evidence type="ECO:0000313" key="6">
    <source>
        <dbReference type="Proteomes" id="UP000030671"/>
    </source>
</evidence>
<reference evidence="5 6" key="1">
    <citation type="journal article" date="2012" name="New Phytol.">
        <title>Insight into trade-off between wood decay and parasitism from the genome of a fungal forest pathogen.</title>
        <authorList>
            <person name="Olson A."/>
            <person name="Aerts A."/>
            <person name="Asiegbu F."/>
            <person name="Belbahri L."/>
            <person name="Bouzid O."/>
            <person name="Broberg A."/>
            <person name="Canback B."/>
            <person name="Coutinho P.M."/>
            <person name="Cullen D."/>
            <person name="Dalman K."/>
            <person name="Deflorio G."/>
            <person name="van Diepen L.T."/>
            <person name="Dunand C."/>
            <person name="Duplessis S."/>
            <person name="Durling M."/>
            <person name="Gonthier P."/>
            <person name="Grimwood J."/>
            <person name="Fossdal C.G."/>
            <person name="Hansson D."/>
            <person name="Henrissat B."/>
            <person name="Hietala A."/>
            <person name="Himmelstrand K."/>
            <person name="Hoffmeister D."/>
            <person name="Hogberg N."/>
            <person name="James T.Y."/>
            <person name="Karlsson M."/>
            <person name="Kohler A."/>
            <person name="Kues U."/>
            <person name="Lee Y.H."/>
            <person name="Lin Y.C."/>
            <person name="Lind M."/>
            <person name="Lindquist E."/>
            <person name="Lombard V."/>
            <person name="Lucas S."/>
            <person name="Lunden K."/>
            <person name="Morin E."/>
            <person name="Murat C."/>
            <person name="Park J."/>
            <person name="Raffaello T."/>
            <person name="Rouze P."/>
            <person name="Salamov A."/>
            <person name="Schmutz J."/>
            <person name="Solheim H."/>
            <person name="Stahlberg J."/>
            <person name="Velez H."/>
            <person name="de Vries R.P."/>
            <person name="Wiebenga A."/>
            <person name="Woodward S."/>
            <person name="Yakovlev I."/>
            <person name="Garbelotto M."/>
            <person name="Martin F."/>
            <person name="Grigoriev I.V."/>
            <person name="Stenlid J."/>
        </authorList>
    </citation>
    <scope>NUCLEOTIDE SEQUENCE [LARGE SCALE GENOMIC DNA]</scope>
    <source>
        <strain evidence="5 6">TC 32-1</strain>
    </source>
</reference>
<keyword evidence="2" id="KW-0833">Ubl conjugation pathway</keyword>
<dbReference type="OrthoDB" id="1926878at2759"/>
<accession>W4KNH4</accession>
<dbReference type="KEGG" id="hir:HETIRDRAFT_166454"/>
<feature type="region of interest" description="Disordered" evidence="3">
    <location>
        <begin position="617"/>
        <end position="674"/>
    </location>
</feature>
<feature type="compositionally biased region" description="Basic and acidic residues" evidence="3">
    <location>
        <begin position="640"/>
        <end position="670"/>
    </location>
</feature>
<dbReference type="EMBL" id="KI925454">
    <property type="protein sequence ID" value="ETW86935.1"/>
    <property type="molecule type" value="Genomic_DNA"/>
</dbReference>
<evidence type="ECO:0000256" key="3">
    <source>
        <dbReference type="SAM" id="MobiDB-lite"/>
    </source>
</evidence>
<dbReference type="GeneID" id="20668053"/>
<dbReference type="SMART" id="SM00212">
    <property type="entry name" value="UBCc"/>
    <property type="match status" value="1"/>
</dbReference>
<keyword evidence="6" id="KW-1185">Reference proteome</keyword>
<dbReference type="PANTHER" id="PTHR46116:SF15">
    <property type="entry name" value="(E3-INDEPENDENT) E2 UBIQUITIN-CONJUGATING ENZYME"/>
    <property type="match status" value="1"/>
</dbReference>
<protein>
    <submittedName>
        <fullName evidence="5">Ubiquitin-conjugating enzyme3 like-protein</fullName>
    </submittedName>
</protein>
<evidence type="ECO:0000259" key="4">
    <source>
        <dbReference type="PROSITE" id="PS50127"/>
    </source>
</evidence>
<dbReference type="InterPro" id="IPR000608">
    <property type="entry name" value="UBC"/>
</dbReference>
<evidence type="ECO:0000256" key="2">
    <source>
        <dbReference type="ARBA" id="ARBA00022786"/>
    </source>
</evidence>
<feature type="domain" description="UBC core" evidence="4">
    <location>
        <begin position="701"/>
        <end position="864"/>
    </location>
</feature>
<dbReference type="PROSITE" id="PS50127">
    <property type="entry name" value="UBC_2"/>
    <property type="match status" value="1"/>
</dbReference>
<dbReference type="Pfam" id="PF00179">
    <property type="entry name" value="UQ_con"/>
    <property type="match status" value="1"/>
</dbReference>
<dbReference type="SUPFAM" id="SSF54495">
    <property type="entry name" value="UBC-like"/>
    <property type="match status" value="1"/>
</dbReference>
<dbReference type="AlphaFoldDB" id="W4KNH4"/>
<feature type="region of interest" description="Disordered" evidence="3">
    <location>
        <begin position="555"/>
        <end position="598"/>
    </location>
</feature>